<keyword evidence="1" id="KW-0472">Membrane</keyword>
<gene>
    <name evidence="3" type="ORF">A7K91_21040</name>
</gene>
<dbReference type="CDD" id="cd07341">
    <property type="entry name" value="M56_BlaR1_MecR1_like"/>
    <property type="match status" value="1"/>
</dbReference>
<feature type="transmembrane region" description="Helical" evidence="1">
    <location>
        <begin position="138"/>
        <end position="156"/>
    </location>
</feature>
<dbReference type="Proteomes" id="UP000092024">
    <property type="component" value="Unassembled WGS sequence"/>
</dbReference>
<keyword evidence="1" id="KW-1133">Transmembrane helix</keyword>
<evidence type="ECO:0000259" key="2">
    <source>
        <dbReference type="Pfam" id="PF05569"/>
    </source>
</evidence>
<feature type="domain" description="Peptidase M56" evidence="2">
    <location>
        <begin position="133"/>
        <end position="336"/>
    </location>
</feature>
<organism evidence="3 4">
    <name type="scientific">Paenibacillus oryzae</name>
    <dbReference type="NCBI Taxonomy" id="1844972"/>
    <lineage>
        <taxon>Bacteria</taxon>
        <taxon>Bacillati</taxon>
        <taxon>Bacillota</taxon>
        <taxon>Bacilli</taxon>
        <taxon>Bacillales</taxon>
        <taxon>Paenibacillaceae</taxon>
        <taxon>Paenibacillus</taxon>
    </lineage>
</organism>
<feature type="transmembrane region" description="Helical" evidence="1">
    <location>
        <begin position="6"/>
        <end position="28"/>
    </location>
</feature>
<feature type="transmembrane region" description="Helical" evidence="1">
    <location>
        <begin position="40"/>
        <end position="62"/>
    </location>
</feature>
<sequence>MTALHIAFVKIFELSLSASIIAIIVLAFRKVAWRWASPSLMIMLWSIMLLRSLFSINIPGLASLENLIDPYLYEHHYGIGAIMDNVMSRWGEILPGHADTASSSLPGYVNGFEEPRTGFLYDEEASRLRSLAAARDQAMSVIALLWLLGALIRAGVEYRKEIRTKRLLGRALPCHDTVVLALLHQCQTEAKVKARTELLLAGSVFPFIHGLLRPRIVLPYDFQSLYTESELRMIVLHELQHWKKRDGWLLLISQFILVLHWFNPLLHWAVQRLRDDAEFRCDKGVTKLLSLADKTAYGFLLLKQGDLNTRLARSGQAGSAVSWLEKRSVLMERVQAVAGLLQASPSSQRKRKLTGFMALLIGLSIFSAGNTVAQKAAEVYMPEPVLYVFWMNESLNLRSMSVLQDMSTLMIGQPVASENITLLLRQPMEQSYWEQWRDGLRLALVDKDVPIPIDTRPVLEQTFQRNIQQGHILFMLHYPSYSGKWLNFSFSKRSVTDVETLKVLQQINLY</sequence>
<feature type="transmembrane region" description="Helical" evidence="1">
    <location>
        <begin position="248"/>
        <end position="270"/>
    </location>
</feature>
<dbReference type="STRING" id="1844972.A7K91_21040"/>
<dbReference type="EMBL" id="LYPA01000050">
    <property type="protein sequence ID" value="OBR66215.1"/>
    <property type="molecule type" value="Genomic_DNA"/>
</dbReference>
<dbReference type="OrthoDB" id="9762883at2"/>
<dbReference type="Pfam" id="PF05569">
    <property type="entry name" value="Peptidase_M56"/>
    <property type="match status" value="1"/>
</dbReference>
<proteinExistence type="predicted"/>
<comment type="caution">
    <text evidence="3">The sequence shown here is derived from an EMBL/GenBank/DDBJ whole genome shotgun (WGS) entry which is preliminary data.</text>
</comment>
<protein>
    <recommendedName>
        <fullName evidence="2">Peptidase M56 domain-containing protein</fullName>
    </recommendedName>
</protein>
<dbReference type="InterPro" id="IPR008756">
    <property type="entry name" value="Peptidase_M56"/>
</dbReference>
<dbReference type="AlphaFoldDB" id="A0A1A5YLG2"/>
<dbReference type="PANTHER" id="PTHR34978">
    <property type="entry name" value="POSSIBLE SENSOR-TRANSDUCER PROTEIN BLAR"/>
    <property type="match status" value="1"/>
</dbReference>
<accession>A0A1A5YLG2</accession>
<reference evidence="3 4" key="1">
    <citation type="submission" date="2016-05" db="EMBL/GenBank/DDBJ databases">
        <title>Paenibacillus oryzae. sp. nov., isolated from the rice root.</title>
        <authorList>
            <person name="Zhang J."/>
            <person name="Zhang X."/>
        </authorList>
    </citation>
    <scope>NUCLEOTIDE SEQUENCE [LARGE SCALE GENOMIC DNA]</scope>
    <source>
        <strain evidence="3 4">1DrF-4</strain>
    </source>
</reference>
<dbReference type="RefSeq" id="WP_068682427.1">
    <property type="nucleotide sequence ID" value="NZ_LYPA01000050.1"/>
</dbReference>
<evidence type="ECO:0000313" key="3">
    <source>
        <dbReference type="EMBL" id="OBR66215.1"/>
    </source>
</evidence>
<name>A0A1A5YLG2_9BACL</name>
<keyword evidence="1" id="KW-0812">Transmembrane</keyword>
<keyword evidence="4" id="KW-1185">Reference proteome</keyword>
<dbReference type="PANTHER" id="PTHR34978:SF3">
    <property type="entry name" value="SLR0241 PROTEIN"/>
    <property type="match status" value="1"/>
</dbReference>
<dbReference type="InterPro" id="IPR052173">
    <property type="entry name" value="Beta-lactam_resp_regulator"/>
</dbReference>
<evidence type="ECO:0000313" key="4">
    <source>
        <dbReference type="Proteomes" id="UP000092024"/>
    </source>
</evidence>
<evidence type="ECO:0000256" key="1">
    <source>
        <dbReference type="SAM" id="Phobius"/>
    </source>
</evidence>